<dbReference type="RefSeq" id="XP_024577004.1">
    <property type="nucleotide sequence ID" value="XM_024726315.1"/>
</dbReference>
<keyword evidence="1" id="KW-0255">Endonuclease</keyword>
<keyword evidence="1" id="KW-0269">Exonuclease</keyword>
<keyword evidence="1" id="KW-0540">Nuclease</keyword>
<keyword evidence="1" id="KW-0378">Hydrolase</keyword>
<dbReference type="GeneID" id="36405876"/>
<protein>
    <submittedName>
        <fullName evidence="1">Endonuclease/exonuclease/phosphatase</fullName>
    </submittedName>
</protein>
<dbReference type="EMBL" id="CCYD01000523">
    <property type="protein sequence ID" value="CEG40635.1"/>
    <property type="molecule type" value="Genomic_DNA"/>
</dbReference>
<proteinExistence type="predicted"/>
<sequence>MTVSNLVDAWRFQHPDLQELTSSNSSSRIDYVLVSSRLFQKNERKQVLENPHLKVNGLQHLQARNPSAADPTILATAKAQLKERLAEQNYHALKHKFTSNLENTERCFKFFFWPPQVLYKTPISVDLAEDLDSTCAELLSFWSRIYCSPLKKFGHGQFKSESINLTRFFQNTTARLAPKNQAYLDSPFTVIKFYWALTHTTIGKTPGQDGLPVSILHDGLTSRESNILGGLCCSI</sequence>
<dbReference type="GO" id="GO:0004519">
    <property type="term" value="F:endonuclease activity"/>
    <property type="evidence" value="ECO:0007669"/>
    <property type="project" value="UniProtKB-KW"/>
</dbReference>
<evidence type="ECO:0000313" key="1">
    <source>
        <dbReference type="EMBL" id="CEG40635.1"/>
    </source>
</evidence>
<dbReference type="GO" id="GO:0004527">
    <property type="term" value="F:exonuclease activity"/>
    <property type="evidence" value="ECO:0007669"/>
    <property type="project" value="UniProtKB-KW"/>
</dbReference>
<dbReference type="OrthoDB" id="164026at2759"/>
<keyword evidence="2" id="KW-1185">Reference proteome</keyword>
<accession>A0A0N7L568</accession>
<dbReference type="Proteomes" id="UP000054928">
    <property type="component" value="Unassembled WGS sequence"/>
</dbReference>
<dbReference type="InterPro" id="IPR036691">
    <property type="entry name" value="Endo/exonu/phosph_ase_sf"/>
</dbReference>
<organism evidence="1 2">
    <name type="scientific">Plasmopara halstedii</name>
    <name type="common">Downy mildew of sunflower</name>
    <dbReference type="NCBI Taxonomy" id="4781"/>
    <lineage>
        <taxon>Eukaryota</taxon>
        <taxon>Sar</taxon>
        <taxon>Stramenopiles</taxon>
        <taxon>Oomycota</taxon>
        <taxon>Peronosporomycetes</taxon>
        <taxon>Peronosporales</taxon>
        <taxon>Peronosporaceae</taxon>
        <taxon>Plasmopara</taxon>
    </lineage>
</organism>
<evidence type="ECO:0000313" key="2">
    <source>
        <dbReference type="Proteomes" id="UP000054928"/>
    </source>
</evidence>
<reference evidence="2" key="1">
    <citation type="submission" date="2014-09" db="EMBL/GenBank/DDBJ databases">
        <authorList>
            <person name="Sharma Rahul"/>
            <person name="Thines Marco"/>
        </authorList>
    </citation>
    <scope>NUCLEOTIDE SEQUENCE [LARGE SCALE GENOMIC DNA]</scope>
</reference>
<dbReference type="Gene3D" id="3.60.10.10">
    <property type="entry name" value="Endonuclease/exonuclease/phosphatase"/>
    <property type="match status" value="1"/>
</dbReference>
<name>A0A0N7L568_PLAHL</name>
<dbReference type="AlphaFoldDB" id="A0A0N7L568"/>